<dbReference type="AlphaFoldDB" id="A0A948TH14"/>
<dbReference type="Gene3D" id="1.10.10.10">
    <property type="entry name" value="Winged helix-like DNA-binding domain superfamily/Winged helix DNA-binding domain"/>
    <property type="match status" value="1"/>
</dbReference>
<dbReference type="InterPro" id="IPR036388">
    <property type="entry name" value="WH-like_DNA-bd_sf"/>
</dbReference>
<feature type="domain" description="UCP01524 winged helix-turn-helix" evidence="2">
    <location>
        <begin position="608"/>
        <end position="683"/>
    </location>
</feature>
<protein>
    <submittedName>
        <fullName evidence="4">DUF4910 domain-containing protein</fullName>
    </submittedName>
</protein>
<organism evidence="4 5">
    <name type="scientific">Candidatus Anaerobiospirillum pullicola</name>
    <dbReference type="NCBI Taxonomy" id="2838451"/>
    <lineage>
        <taxon>Bacteria</taxon>
        <taxon>Pseudomonadati</taxon>
        <taxon>Pseudomonadota</taxon>
        <taxon>Gammaproteobacteria</taxon>
        <taxon>Aeromonadales</taxon>
        <taxon>Succinivibrionaceae</taxon>
        <taxon>Anaerobiospirillum</taxon>
    </lineage>
</organism>
<dbReference type="Pfam" id="PF16221">
    <property type="entry name" value="HTH_47"/>
    <property type="match status" value="1"/>
</dbReference>
<dbReference type="Gene3D" id="3.40.630.10">
    <property type="entry name" value="Zn peptidases"/>
    <property type="match status" value="1"/>
</dbReference>
<feature type="domain" description="DUF4910" evidence="3">
    <location>
        <begin position="513"/>
        <end position="598"/>
    </location>
</feature>
<feature type="domain" description="DUF4910" evidence="3">
    <location>
        <begin position="13"/>
        <end position="249"/>
    </location>
</feature>
<evidence type="ECO:0000259" key="3">
    <source>
        <dbReference type="Pfam" id="PF16254"/>
    </source>
</evidence>
<dbReference type="InterPro" id="IPR032589">
    <property type="entry name" value="DUF4910"/>
</dbReference>
<dbReference type="InterPro" id="IPR032622">
    <property type="entry name" value="UCP01524_HTH"/>
</dbReference>
<dbReference type="Pfam" id="PF09940">
    <property type="entry name" value="DUF2172"/>
    <property type="match status" value="1"/>
</dbReference>
<feature type="domain" description="DUF2172" evidence="1">
    <location>
        <begin position="63"/>
        <end position="152"/>
    </location>
</feature>
<evidence type="ECO:0000313" key="4">
    <source>
        <dbReference type="EMBL" id="MBU3844553.1"/>
    </source>
</evidence>
<reference evidence="4" key="2">
    <citation type="submission" date="2021-04" db="EMBL/GenBank/DDBJ databases">
        <authorList>
            <person name="Gilroy R."/>
        </authorList>
    </citation>
    <scope>NUCLEOTIDE SEQUENCE</scope>
    <source>
        <strain evidence="4">378</strain>
    </source>
</reference>
<dbReference type="Proteomes" id="UP000733611">
    <property type="component" value="Unassembled WGS sequence"/>
</dbReference>
<dbReference type="SUPFAM" id="SSF53187">
    <property type="entry name" value="Zn-dependent exopeptidases"/>
    <property type="match status" value="2"/>
</dbReference>
<proteinExistence type="predicted"/>
<evidence type="ECO:0000313" key="5">
    <source>
        <dbReference type="Proteomes" id="UP000733611"/>
    </source>
</evidence>
<evidence type="ECO:0000259" key="2">
    <source>
        <dbReference type="Pfam" id="PF16221"/>
    </source>
</evidence>
<evidence type="ECO:0000259" key="1">
    <source>
        <dbReference type="Pfam" id="PF09940"/>
    </source>
</evidence>
<dbReference type="EMBL" id="JAHLFE010000136">
    <property type="protein sequence ID" value="MBU3844553.1"/>
    <property type="molecule type" value="Genomic_DNA"/>
</dbReference>
<sequence>MFQSTPDSLDPQALLDELYPLCRSLSGYGYDQSLDILSRYIPFNIEEYASGSKVFDWTVPPRWELEHAVLKDSHGNVILDAAQNYLHVLNYSMPFQGKISRAELESHLYSDPTRPQLIPYVMSYYKDRWGFCLSHEQRQSLTDDFYEVDIVTRKVAGTIKVGVCDLKGQSDRIVQLSTYLCHPNMLNNELSGPIALVYLYHLLRSQPERYYTYRFVINPETIGSLCYLSSHLPELQEHLEYGLVLSCMCSYYKNGGSKEPISPLDLRPLNNLEQQAHLYPHTFYEPQTASTASTAVTASAAGSGGVGNADGNGDGNPRHRHLTLTARLQFFKLRQQLLQQLQESINPNFLPVPLSFQRTRQSLVDELHHLLRAEQKPLSPQCPQTAATDNCFNAAVPANLSEISSAATASTNSADSSTTNGVGSNSIDALTAQKMACLAGITTAQQWQQLLLSHDIHYNHGVYDSTKQLSDELRLAIYLRQRDDYNTMQGIASEMLDPVLPLSQAYQFHYSRPIDRLLSKLAHNQSDCISIRRFSLMGSDERQYNSPRANVPAVQVTRVQFGTFPEYHSSGDNQELFSLDSVLDSVLILWRCLQIYEQREHNLICQVTGEPQLGKRGLYPDLHSDVGNKEQQQRNYRKLKHLLTVLSMSDGSFTFDELRQILGCSPFELSALIEQLQQHGLVQ</sequence>
<dbReference type="Gene3D" id="3.50.30.90">
    <property type="match status" value="1"/>
</dbReference>
<dbReference type="InterPro" id="IPR032610">
    <property type="entry name" value="DUF2172"/>
</dbReference>
<gene>
    <name evidence="4" type="ORF">H9847_06770</name>
</gene>
<accession>A0A948TH14</accession>
<dbReference type="Pfam" id="PF16254">
    <property type="entry name" value="DUF4910"/>
    <property type="match status" value="2"/>
</dbReference>
<reference evidence="4" key="1">
    <citation type="journal article" date="2021" name="PeerJ">
        <title>Extensive microbial diversity within the chicken gut microbiome revealed by metagenomics and culture.</title>
        <authorList>
            <person name="Gilroy R."/>
            <person name="Ravi A."/>
            <person name="Getino M."/>
            <person name="Pursley I."/>
            <person name="Horton D.L."/>
            <person name="Alikhan N.F."/>
            <person name="Baker D."/>
            <person name="Gharbi K."/>
            <person name="Hall N."/>
            <person name="Watson M."/>
            <person name="Adriaenssens E.M."/>
            <person name="Foster-Nyarko E."/>
            <person name="Jarju S."/>
            <person name="Secka A."/>
            <person name="Antonio M."/>
            <person name="Oren A."/>
            <person name="Chaudhuri R.R."/>
            <person name="La Ragione R."/>
            <person name="Hildebrand F."/>
            <person name="Pallen M.J."/>
        </authorList>
    </citation>
    <scope>NUCLEOTIDE SEQUENCE</scope>
    <source>
        <strain evidence="4">378</strain>
    </source>
</reference>
<comment type="caution">
    <text evidence="4">The sequence shown here is derived from an EMBL/GenBank/DDBJ whole genome shotgun (WGS) entry which is preliminary data.</text>
</comment>
<name>A0A948TH14_9GAMM</name>